<feature type="region of interest" description="Disordered" evidence="1">
    <location>
        <begin position="1130"/>
        <end position="1170"/>
    </location>
</feature>
<feature type="compositionally biased region" description="Polar residues" evidence="1">
    <location>
        <begin position="76"/>
        <end position="87"/>
    </location>
</feature>
<accession>A0ABP0PUC9</accession>
<proteinExistence type="predicted"/>
<feature type="domain" description="KATNIP" evidence="2">
    <location>
        <begin position="939"/>
        <end position="1317"/>
    </location>
</feature>
<protein>
    <recommendedName>
        <fullName evidence="2">KATNIP domain-containing protein</fullName>
    </recommendedName>
</protein>
<comment type="caution">
    <text evidence="3">The sequence shown here is derived from an EMBL/GenBank/DDBJ whole genome shotgun (WGS) entry which is preliminary data.</text>
</comment>
<dbReference type="Proteomes" id="UP001642484">
    <property type="component" value="Unassembled WGS sequence"/>
</dbReference>
<reference evidence="3 4" key="1">
    <citation type="submission" date="2024-02" db="EMBL/GenBank/DDBJ databases">
        <authorList>
            <person name="Chen Y."/>
            <person name="Shah S."/>
            <person name="Dougan E. K."/>
            <person name="Thang M."/>
            <person name="Chan C."/>
        </authorList>
    </citation>
    <scope>NUCLEOTIDE SEQUENCE [LARGE SCALE GENOMIC DNA]</scope>
</reference>
<evidence type="ECO:0000259" key="2">
    <source>
        <dbReference type="Pfam" id="PF14652"/>
    </source>
</evidence>
<sequence length="1384" mass="153768">MAEEVDFDSKEDYELYKRLMSERSRIQRKEERVKHTKAPKARPLQMQRLEDRERGFQLHFAGANEERLKQAKRRQQQSPLAQVQTSEEPQRKEWQMKTVELHGKDGEIYRSSPHAGSAQEVDEEIDQEDDRSEEESRPNSASNHGLDQDTRGVLHLMNAANQQQLSWLRQSLTSHFEHRVQSAGSGLPPQPRSRPASGSITSIADAIQAENARVRGQKLCDSSDPEAGATSDRYGGDFTSGGSRPSSRSSRSRLPLGPEEAAQSAPPSVLAKASSQPIVCVGSSMTSSGGYPGTRPTELVIAPQAPEMPEPSRQSDCVTFQSLDSSSFPSEIFDRVSRLDAKKQKALMKVLESLEAEDPTCPAAASGLSNPLSEAELRIRVVSNWGDMRQCGFSLIEALDSAAEVVKIPPAALSLHGAQQGSTTLARVVERASRSMWLATVCQRAHSAGPVCGFEPFDLKLNLPRSSRVAALRLWNFNSLDGLTKGVREIEVWQRNLMVWTGEVPKGTGSMMTPLLIPIQPSFPEELAMAKFQDQTASSSADHAKDIPMWLPSQSEALEGSSTLERSEWSASHSRLEDGQEELLQSLQALELFRSSQSRRFFPGRRRSESEDSKQALEPAPPAPSPAPMGFADTCEQLVAEAAAMGLDLPVRTFDGTDVLDSLMSSEPRVMGSSLVASQLSQLQSAVIPTLPCGRQLVFNCVSTWGDKDFVGLAGIELFDGRGFPVVLKDVGRQVKADPHSINVLGDYDRDPRTPDKLFDQVNLTRDDLHVWLAPFFGGRAHTITVDLECEMEISMIRVWNYNKSRLHSSRGVRDMEILLDGFPIFLGEIRRAPGVLTEPEEACEVILFTQDESVLEAVAEHDWLPACLPLDSEEEEPGEEADGKAGEGRPPTAGLQVSYVDSPRGQKTPRAGLDGRPMTRATERQRPRGKVCSSLTITVHSTWGDQFYVGLTALEVLDSSLNAIQRHQVRLDAFPRDLNDLEGVDDDLRILDNIFDGVCCTTDDSHMWLAPFLKVPNNSVGDASEANQRNTIRLDFANPCEVAGFNIWNYNKNMEDTCRGIREFSVHCDDRPFKLAVWWWSTGYPCSCFPPFARILRYVSTFLCRKAPGHTHFDFKQLVLLDQPPSDTVRRSARAAPLPSRSASRQRSKAEGHPPQGRPPSGSNRRAPEHIDSPLRQQYETPLHPCGFIFKFLFHTTWSDVHYIGLDGIEIYDQMGRGLRPKRAYSNHGSVRDLCGMEADVRSEDSLLKGAPQNSRMWLAPYYRLPANFVELVFDEPTQISAIKFWNYSRTPGRGVRDLEIYVDDLLVYQGILRQASGQDGGEAVLFTDNPLIRERERSLVYKPSPEELIAFFDESGQLDQHSGSCTDASPSERPMTALTATA</sequence>
<feature type="compositionally biased region" description="Basic and acidic residues" evidence="1">
    <location>
        <begin position="88"/>
        <end position="108"/>
    </location>
</feature>
<feature type="region of interest" description="Disordered" evidence="1">
    <location>
        <begin position="1359"/>
        <end position="1384"/>
    </location>
</feature>
<feature type="region of interest" description="Disordered" evidence="1">
    <location>
        <begin position="215"/>
        <end position="275"/>
    </location>
</feature>
<feature type="domain" description="KATNIP" evidence="2">
    <location>
        <begin position="682"/>
        <end position="832"/>
    </location>
</feature>
<evidence type="ECO:0000313" key="3">
    <source>
        <dbReference type="EMBL" id="CAK9079660.1"/>
    </source>
</evidence>
<feature type="region of interest" description="Disordered" evidence="1">
    <location>
        <begin position="601"/>
        <end position="631"/>
    </location>
</feature>
<dbReference type="InterPro" id="IPR027859">
    <property type="entry name" value="KATNIP_dom"/>
</dbReference>
<feature type="region of interest" description="Disordered" evidence="1">
    <location>
        <begin position="873"/>
        <end position="928"/>
    </location>
</feature>
<feature type="compositionally biased region" description="Polar residues" evidence="1">
    <location>
        <begin position="1359"/>
        <end position="1371"/>
    </location>
</feature>
<feature type="compositionally biased region" description="Basic and acidic residues" evidence="1">
    <location>
        <begin position="606"/>
        <end position="615"/>
    </location>
</feature>
<dbReference type="InterPro" id="IPR026704">
    <property type="entry name" value="KATNIP"/>
</dbReference>
<gene>
    <name evidence="3" type="ORF">CCMP2556_LOCUS39197</name>
</gene>
<keyword evidence="4" id="KW-1185">Reference proteome</keyword>
<evidence type="ECO:0000313" key="4">
    <source>
        <dbReference type="Proteomes" id="UP001642484"/>
    </source>
</evidence>
<dbReference type="EMBL" id="CAXAMN010023684">
    <property type="protein sequence ID" value="CAK9079660.1"/>
    <property type="molecule type" value="Genomic_DNA"/>
</dbReference>
<feature type="compositionally biased region" description="Low complexity" evidence="1">
    <location>
        <begin position="240"/>
        <end position="258"/>
    </location>
</feature>
<name>A0ABP0PUC9_9DINO</name>
<dbReference type="PANTHER" id="PTHR21534:SF0">
    <property type="entry name" value="KATANIN-INTERACTING PROTEIN"/>
    <property type="match status" value="1"/>
</dbReference>
<feature type="region of interest" description="Disordered" evidence="1">
    <location>
        <begin position="26"/>
        <end position="148"/>
    </location>
</feature>
<evidence type="ECO:0000256" key="1">
    <source>
        <dbReference type="SAM" id="MobiDB-lite"/>
    </source>
</evidence>
<organism evidence="3 4">
    <name type="scientific">Durusdinium trenchii</name>
    <dbReference type="NCBI Taxonomy" id="1381693"/>
    <lineage>
        <taxon>Eukaryota</taxon>
        <taxon>Sar</taxon>
        <taxon>Alveolata</taxon>
        <taxon>Dinophyceae</taxon>
        <taxon>Suessiales</taxon>
        <taxon>Symbiodiniaceae</taxon>
        <taxon>Durusdinium</taxon>
    </lineage>
</organism>
<feature type="region of interest" description="Disordered" evidence="1">
    <location>
        <begin position="179"/>
        <end position="199"/>
    </location>
</feature>
<feature type="compositionally biased region" description="Low complexity" evidence="1">
    <location>
        <begin position="1135"/>
        <end position="1146"/>
    </location>
</feature>
<dbReference type="Pfam" id="PF14652">
    <property type="entry name" value="DUF4457"/>
    <property type="match status" value="2"/>
</dbReference>
<dbReference type="PANTHER" id="PTHR21534">
    <property type="entry name" value="KATANIN-INTERACTING PROTEIN"/>
    <property type="match status" value="1"/>
</dbReference>
<feature type="compositionally biased region" description="Acidic residues" evidence="1">
    <location>
        <begin position="120"/>
        <end position="133"/>
    </location>
</feature>